<sequence length="51" mass="5856">MSAEPTVPSEPQDQVVVNETEENEEEDETEKEQIIDQIIASHEFGRGQREK</sequence>
<organism evidence="2 3">
    <name type="scientific">Brassica cretica</name>
    <name type="common">Mustard</name>
    <dbReference type="NCBI Taxonomy" id="69181"/>
    <lineage>
        <taxon>Eukaryota</taxon>
        <taxon>Viridiplantae</taxon>
        <taxon>Streptophyta</taxon>
        <taxon>Embryophyta</taxon>
        <taxon>Tracheophyta</taxon>
        <taxon>Spermatophyta</taxon>
        <taxon>Magnoliopsida</taxon>
        <taxon>eudicotyledons</taxon>
        <taxon>Gunneridae</taxon>
        <taxon>Pentapetalae</taxon>
        <taxon>rosids</taxon>
        <taxon>malvids</taxon>
        <taxon>Brassicales</taxon>
        <taxon>Brassicaceae</taxon>
        <taxon>Brassiceae</taxon>
        <taxon>Brassica</taxon>
    </lineage>
</organism>
<comment type="caution">
    <text evidence="2">The sequence shown here is derived from an EMBL/GenBank/DDBJ whole genome shotgun (WGS) entry which is preliminary data.</text>
</comment>
<proteinExistence type="predicted"/>
<evidence type="ECO:0000256" key="1">
    <source>
        <dbReference type="SAM" id="MobiDB-lite"/>
    </source>
</evidence>
<feature type="compositionally biased region" description="Acidic residues" evidence="1">
    <location>
        <begin position="19"/>
        <end position="30"/>
    </location>
</feature>
<dbReference type="EMBL" id="QGKW02000007">
    <property type="protein sequence ID" value="KAF2620739.1"/>
    <property type="molecule type" value="Genomic_DNA"/>
</dbReference>
<evidence type="ECO:0000313" key="3">
    <source>
        <dbReference type="Proteomes" id="UP000712281"/>
    </source>
</evidence>
<reference evidence="2" key="1">
    <citation type="submission" date="2019-12" db="EMBL/GenBank/DDBJ databases">
        <title>Genome sequencing and annotation of Brassica cretica.</title>
        <authorList>
            <person name="Studholme D.J."/>
            <person name="Sarris P.F."/>
        </authorList>
    </citation>
    <scope>NUCLEOTIDE SEQUENCE</scope>
    <source>
        <strain evidence="2">PFS-001/15</strain>
        <tissue evidence="2">Leaf</tissue>
    </source>
</reference>
<evidence type="ECO:0000313" key="2">
    <source>
        <dbReference type="EMBL" id="KAF2620739.1"/>
    </source>
</evidence>
<accession>A0A8S9MU91</accession>
<protein>
    <submittedName>
        <fullName evidence="2">Uncharacterized protein</fullName>
    </submittedName>
</protein>
<name>A0A8S9MU91_BRACR</name>
<dbReference type="Proteomes" id="UP000712281">
    <property type="component" value="Unassembled WGS sequence"/>
</dbReference>
<feature type="region of interest" description="Disordered" evidence="1">
    <location>
        <begin position="1"/>
        <end position="51"/>
    </location>
</feature>
<gene>
    <name evidence="2" type="ORF">F2Q68_00038615</name>
</gene>
<dbReference type="AlphaFoldDB" id="A0A8S9MU91"/>